<dbReference type="KEGG" id="apuu:APUU_40603A"/>
<dbReference type="AlphaFoldDB" id="A0A7R8ALN9"/>
<accession>A0A7R8ALN9</accession>
<organism evidence="1 2">
    <name type="scientific">Aspergillus puulaauensis</name>
    <dbReference type="NCBI Taxonomy" id="1220207"/>
    <lineage>
        <taxon>Eukaryota</taxon>
        <taxon>Fungi</taxon>
        <taxon>Dikarya</taxon>
        <taxon>Ascomycota</taxon>
        <taxon>Pezizomycotina</taxon>
        <taxon>Eurotiomycetes</taxon>
        <taxon>Eurotiomycetidae</taxon>
        <taxon>Eurotiales</taxon>
        <taxon>Aspergillaceae</taxon>
        <taxon>Aspergillus</taxon>
    </lineage>
</organism>
<dbReference type="GeneID" id="64974164"/>
<proteinExistence type="predicted"/>
<dbReference type="RefSeq" id="XP_041556353.1">
    <property type="nucleotide sequence ID" value="XM_041703692.1"/>
</dbReference>
<feature type="non-terminal residue" evidence="1">
    <location>
        <position position="90"/>
    </location>
</feature>
<gene>
    <name evidence="1" type="ORF">APUU_40603A</name>
</gene>
<protein>
    <submittedName>
        <fullName evidence="1">Uncharacterized protein</fullName>
    </submittedName>
</protein>
<evidence type="ECO:0000313" key="2">
    <source>
        <dbReference type="Proteomes" id="UP000654913"/>
    </source>
</evidence>
<sequence length="90" mass="10667">TLFFRVHDSLAVVICWKEQFQFEFAPTELDLTGSLECGFRQTAAFYPTNHSNLVRRRLAERWVAIIWFVPVLLFHIPEYSRPAIIHWFLG</sequence>
<reference evidence="1" key="2">
    <citation type="submission" date="2021-02" db="EMBL/GenBank/DDBJ databases">
        <title>Aspergillus puulaauensis MK2 genome sequence.</title>
        <authorList>
            <person name="Futagami T."/>
            <person name="Mori K."/>
            <person name="Kadooka C."/>
            <person name="Tanaka T."/>
        </authorList>
    </citation>
    <scope>NUCLEOTIDE SEQUENCE</scope>
    <source>
        <strain evidence="1">MK2</strain>
    </source>
</reference>
<keyword evidence="2" id="KW-1185">Reference proteome</keyword>
<dbReference type="EMBL" id="AP024446">
    <property type="protein sequence ID" value="BCS24159.1"/>
    <property type="molecule type" value="Genomic_DNA"/>
</dbReference>
<reference evidence="1" key="1">
    <citation type="submission" date="2021-01" db="EMBL/GenBank/DDBJ databases">
        <authorList>
            <consortium name="Aspergillus puulaauensis MK2 genome sequencing consortium"/>
            <person name="Kazuki M."/>
            <person name="Futagami T."/>
        </authorList>
    </citation>
    <scope>NUCLEOTIDE SEQUENCE</scope>
    <source>
        <strain evidence="1">MK2</strain>
    </source>
</reference>
<name>A0A7R8ALN9_9EURO</name>
<dbReference type="Proteomes" id="UP000654913">
    <property type="component" value="Chromosome 4"/>
</dbReference>
<evidence type="ECO:0000313" key="1">
    <source>
        <dbReference type="EMBL" id="BCS24159.1"/>
    </source>
</evidence>